<sequence>MKINLKTVYFMLWIVISMILIIFAYIVFLPKMIDGDREALLLFLAINANSLKTIILLVSDIKKEK</sequence>
<evidence type="ECO:0000313" key="2">
    <source>
        <dbReference type="EMBL" id="SFB17371.1"/>
    </source>
</evidence>
<keyword evidence="1" id="KW-0472">Membrane</keyword>
<name>A0A1I0YVT5_9FIRM</name>
<reference evidence="2 3" key="1">
    <citation type="submission" date="2016-10" db="EMBL/GenBank/DDBJ databases">
        <authorList>
            <person name="de Groot N.N."/>
        </authorList>
    </citation>
    <scope>NUCLEOTIDE SEQUENCE [LARGE SCALE GENOMIC DNA]</scope>
    <source>
        <strain evidence="2 3">DSM 5522</strain>
    </source>
</reference>
<keyword evidence="3" id="KW-1185">Reference proteome</keyword>
<gene>
    <name evidence="2" type="ORF">SAMN05216249_11199</name>
</gene>
<dbReference type="EMBL" id="FOJY01000011">
    <property type="protein sequence ID" value="SFB17371.1"/>
    <property type="molecule type" value="Genomic_DNA"/>
</dbReference>
<keyword evidence="1" id="KW-1133">Transmembrane helix</keyword>
<dbReference type="AlphaFoldDB" id="A0A1I0YVT5"/>
<dbReference type="Proteomes" id="UP000198838">
    <property type="component" value="Unassembled WGS sequence"/>
</dbReference>
<organism evidence="2 3">
    <name type="scientific">Acetitomaculum ruminis DSM 5522</name>
    <dbReference type="NCBI Taxonomy" id="1120918"/>
    <lineage>
        <taxon>Bacteria</taxon>
        <taxon>Bacillati</taxon>
        <taxon>Bacillota</taxon>
        <taxon>Clostridia</taxon>
        <taxon>Lachnospirales</taxon>
        <taxon>Lachnospiraceae</taxon>
        <taxon>Acetitomaculum</taxon>
    </lineage>
</organism>
<proteinExistence type="predicted"/>
<evidence type="ECO:0000313" key="3">
    <source>
        <dbReference type="Proteomes" id="UP000198838"/>
    </source>
</evidence>
<feature type="transmembrane region" description="Helical" evidence="1">
    <location>
        <begin position="7"/>
        <end position="28"/>
    </location>
</feature>
<keyword evidence="1" id="KW-0812">Transmembrane</keyword>
<accession>A0A1I0YVT5</accession>
<protein>
    <submittedName>
        <fullName evidence="2">Uncharacterized protein</fullName>
    </submittedName>
</protein>
<evidence type="ECO:0000256" key="1">
    <source>
        <dbReference type="SAM" id="Phobius"/>
    </source>
</evidence>
<feature type="transmembrane region" description="Helical" evidence="1">
    <location>
        <begin position="40"/>
        <end position="59"/>
    </location>
</feature>